<accession>A0A7Z8P521</accession>
<dbReference type="PANTHER" id="PTHR45663">
    <property type="entry name" value="GEO12009P1"/>
    <property type="match status" value="1"/>
</dbReference>
<dbReference type="PANTHER" id="PTHR45663:SF11">
    <property type="entry name" value="GEO12009P1"/>
    <property type="match status" value="1"/>
</dbReference>
<sequence length="188" mass="20552">MVLCAIAISLHKSINHYSLNINQTKGDIMNKLVLPVIVVISVLFIVAGMTGDNKEAMENSAIIEITSAQELNTLVSQGPVLIEIGADWCPACSSQKPIMAEISLEYEGKASVVYLNSDRASALAASFNIYSIPDSFVIVENNEDGYVYMGTDGQVTTDRNYARYIGLTTKNKFTELLDNAIEYRKSAD</sequence>
<dbReference type="EMBL" id="VIAQ01000011">
    <property type="protein sequence ID" value="TQD26652.1"/>
    <property type="molecule type" value="Genomic_DNA"/>
</dbReference>
<evidence type="ECO:0000313" key="3">
    <source>
        <dbReference type="EMBL" id="TQD26652.1"/>
    </source>
</evidence>
<reference evidence="3 4" key="1">
    <citation type="submission" date="2019-06" db="EMBL/GenBank/DDBJ databases">
        <title>Draft genome sequence of Methanolobus vulcani B1d.</title>
        <authorList>
            <person name="Creighbaum A.J."/>
            <person name="Ticak T."/>
            <person name="Hariraju D."/>
            <person name="Arivett B.A."/>
            <person name="Ferguson D.J.Jr."/>
        </authorList>
    </citation>
    <scope>NUCLEOTIDE SEQUENCE [LARGE SCALE GENOMIC DNA]</scope>
    <source>
        <strain evidence="3 4">B1d</strain>
    </source>
</reference>
<dbReference type="GO" id="GO:0005737">
    <property type="term" value="C:cytoplasm"/>
    <property type="evidence" value="ECO:0007669"/>
    <property type="project" value="TreeGrafter"/>
</dbReference>
<comment type="caution">
    <text evidence="3">The sequence shown here is derived from an EMBL/GenBank/DDBJ whole genome shotgun (WGS) entry which is preliminary data.</text>
</comment>
<feature type="domain" description="Thioredoxin" evidence="2">
    <location>
        <begin position="48"/>
        <end position="182"/>
    </location>
</feature>
<organism evidence="3 4">
    <name type="scientific">Methanolobus vulcani</name>
    <dbReference type="NCBI Taxonomy" id="38026"/>
    <lineage>
        <taxon>Archaea</taxon>
        <taxon>Methanobacteriati</taxon>
        <taxon>Methanobacteriota</taxon>
        <taxon>Stenosarchaea group</taxon>
        <taxon>Methanomicrobia</taxon>
        <taxon>Methanosarcinales</taxon>
        <taxon>Methanosarcinaceae</taxon>
        <taxon>Methanolobus</taxon>
    </lineage>
</organism>
<dbReference type="AlphaFoldDB" id="A0A7Z8P521"/>
<keyword evidence="4" id="KW-1185">Reference proteome</keyword>
<protein>
    <submittedName>
        <fullName evidence="3">Thioredoxin family protein</fullName>
    </submittedName>
</protein>
<dbReference type="InterPro" id="IPR013766">
    <property type="entry name" value="Thioredoxin_domain"/>
</dbReference>
<evidence type="ECO:0000256" key="1">
    <source>
        <dbReference type="SAM" id="Phobius"/>
    </source>
</evidence>
<keyword evidence="1" id="KW-1133">Transmembrane helix</keyword>
<keyword evidence="1" id="KW-0472">Membrane</keyword>
<evidence type="ECO:0000259" key="2">
    <source>
        <dbReference type="PROSITE" id="PS51352"/>
    </source>
</evidence>
<dbReference type="Proteomes" id="UP000319335">
    <property type="component" value="Unassembled WGS sequence"/>
</dbReference>
<gene>
    <name evidence="3" type="ORF">FKV42_04130</name>
</gene>
<feature type="transmembrane region" description="Helical" evidence="1">
    <location>
        <begin position="32"/>
        <end position="50"/>
    </location>
</feature>
<dbReference type="Gene3D" id="3.40.30.10">
    <property type="entry name" value="Glutaredoxin"/>
    <property type="match status" value="1"/>
</dbReference>
<dbReference type="SUPFAM" id="SSF52833">
    <property type="entry name" value="Thioredoxin-like"/>
    <property type="match status" value="1"/>
</dbReference>
<evidence type="ECO:0000313" key="4">
    <source>
        <dbReference type="Proteomes" id="UP000319335"/>
    </source>
</evidence>
<dbReference type="PROSITE" id="PS51352">
    <property type="entry name" value="THIOREDOXIN_2"/>
    <property type="match status" value="1"/>
</dbReference>
<proteinExistence type="predicted"/>
<dbReference type="Pfam" id="PF00085">
    <property type="entry name" value="Thioredoxin"/>
    <property type="match status" value="1"/>
</dbReference>
<dbReference type="InterPro" id="IPR036249">
    <property type="entry name" value="Thioredoxin-like_sf"/>
</dbReference>
<keyword evidence="1" id="KW-0812">Transmembrane</keyword>
<dbReference type="GO" id="GO:0015035">
    <property type="term" value="F:protein-disulfide reductase activity"/>
    <property type="evidence" value="ECO:0007669"/>
    <property type="project" value="TreeGrafter"/>
</dbReference>
<name>A0A7Z8P521_9EURY</name>
<dbReference type="CDD" id="cd02947">
    <property type="entry name" value="TRX_family"/>
    <property type="match status" value="1"/>
</dbReference>